<name>A0A5J6JJ78_STRVI</name>
<evidence type="ECO:0000313" key="4">
    <source>
        <dbReference type="Proteomes" id="UP000325563"/>
    </source>
</evidence>
<dbReference type="InterPro" id="IPR050267">
    <property type="entry name" value="Anti-sigma-factor_SerPK"/>
</dbReference>
<keyword evidence="1" id="KW-0418">Kinase</keyword>
<organism evidence="3 4">
    <name type="scientific">Streptomyces vinaceus</name>
    <dbReference type="NCBI Taxonomy" id="1960"/>
    <lineage>
        <taxon>Bacteria</taxon>
        <taxon>Bacillati</taxon>
        <taxon>Actinomycetota</taxon>
        <taxon>Actinomycetes</taxon>
        <taxon>Kitasatosporales</taxon>
        <taxon>Streptomycetaceae</taxon>
        <taxon>Streptomyces</taxon>
    </lineage>
</organism>
<protein>
    <submittedName>
        <fullName evidence="3">ATP-binding protein</fullName>
    </submittedName>
</protein>
<dbReference type="AlphaFoldDB" id="A0A5J6JJ78"/>
<keyword evidence="3" id="KW-0547">Nucleotide-binding</keyword>
<dbReference type="GO" id="GO:0005524">
    <property type="term" value="F:ATP binding"/>
    <property type="evidence" value="ECO:0007669"/>
    <property type="project" value="UniProtKB-KW"/>
</dbReference>
<dbReference type="Gene3D" id="3.30.565.10">
    <property type="entry name" value="Histidine kinase-like ATPase, C-terminal domain"/>
    <property type="match status" value="1"/>
</dbReference>
<dbReference type="PANTHER" id="PTHR35526">
    <property type="entry name" value="ANTI-SIGMA-F FACTOR RSBW-RELATED"/>
    <property type="match status" value="1"/>
</dbReference>
<dbReference type="CDD" id="cd16936">
    <property type="entry name" value="HATPase_RsbW-like"/>
    <property type="match status" value="1"/>
</dbReference>
<keyword evidence="1" id="KW-0808">Transferase</keyword>
<evidence type="ECO:0000313" key="3">
    <source>
        <dbReference type="EMBL" id="QEV49993.1"/>
    </source>
</evidence>
<evidence type="ECO:0000256" key="1">
    <source>
        <dbReference type="ARBA" id="ARBA00022527"/>
    </source>
</evidence>
<evidence type="ECO:0000259" key="2">
    <source>
        <dbReference type="Pfam" id="PF13581"/>
    </source>
</evidence>
<dbReference type="PANTHER" id="PTHR35526:SF3">
    <property type="entry name" value="ANTI-SIGMA-F FACTOR RSBW"/>
    <property type="match status" value="1"/>
</dbReference>
<gene>
    <name evidence="3" type="ORF">CP980_21660</name>
</gene>
<reference evidence="3 4" key="1">
    <citation type="submission" date="2017-09" db="EMBL/GenBank/DDBJ databases">
        <authorList>
            <person name="Lee N."/>
            <person name="Cho B.-K."/>
        </authorList>
    </citation>
    <scope>NUCLEOTIDE SEQUENCE [LARGE SCALE GENOMIC DNA]</scope>
    <source>
        <strain evidence="3 4">ATCC 27476</strain>
    </source>
</reference>
<dbReference type="EMBL" id="CP023692">
    <property type="protein sequence ID" value="QEV49993.1"/>
    <property type="molecule type" value="Genomic_DNA"/>
</dbReference>
<dbReference type="SUPFAM" id="SSF55874">
    <property type="entry name" value="ATPase domain of HSP90 chaperone/DNA topoisomerase II/histidine kinase"/>
    <property type="match status" value="1"/>
</dbReference>
<dbReference type="InterPro" id="IPR003594">
    <property type="entry name" value="HATPase_dom"/>
</dbReference>
<dbReference type="KEGG" id="svn:CP980_21660"/>
<dbReference type="Proteomes" id="UP000325563">
    <property type="component" value="Chromosome"/>
</dbReference>
<feature type="domain" description="Histidine kinase/HSP90-like ATPase" evidence="2">
    <location>
        <begin position="6"/>
        <end position="106"/>
    </location>
</feature>
<dbReference type="GO" id="GO:0004674">
    <property type="term" value="F:protein serine/threonine kinase activity"/>
    <property type="evidence" value="ECO:0007669"/>
    <property type="project" value="UniProtKB-KW"/>
</dbReference>
<sequence length="128" mass="13510">MPRTPRTPGWARAFLRAQARSWGIAPQTVEAAELALSELVTNAVRHARAPRGREIGVKAQWDGTALRIEVADAGPWAELDPAAHQPDDEGGRGLVIVAAVAARWGVERRACGIGKAVWAEFPGGGGTA</sequence>
<dbReference type="InterPro" id="IPR036890">
    <property type="entry name" value="HATPase_C_sf"/>
</dbReference>
<keyword evidence="1" id="KW-0723">Serine/threonine-protein kinase</keyword>
<keyword evidence="3" id="KW-0067">ATP-binding</keyword>
<accession>A0A5J6JJ78</accession>
<keyword evidence="4" id="KW-1185">Reference proteome</keyword>
<dbReference type="Pfam" id="PF13581">
    <property type="entry name" value="HATPase_c_2"/>
    <property type="match status" value="1"/>
</dbReference>
<proteinExistence type="predicted"/>